<protein>
    <submittedName>
        <fullName evidence="1">Uncharacterized protein</fullName>
    </submittedName>
</protein>
<evidence type="ECO:0000313" key="2">
    <source>
        <dbReference type="Proteomes" id="UP001206925"/>
    </source>
</evidence>
<reference evidence="1" key="1">
    <citation type="submission" date="2022-06" db="EMBL/GenBank/DDBJ databases">
        <title>Uncovering the hologenomic basis of an extraordinary plant invasion.</title>
        <authorList>
            <person name="Bieker V.C."/>
            <person name="Martin M.D."/>
            <person name="Gilbert T."/>
            <person name="Hodgins K."/>
            <person name="Battlay P."/>
            <person name="Petersen B."/>
            <person name="Wilson J."/>
        </authorList>
    </citation>
    <scope>NUCLEOTIDE SEQUENCE</scope>
    <source>
        <strain evidence="1">AA19_3_7</strain>
        <tissue evidence="1">Leaf</tissue>
    </source>
</reference>
<gene>
    <name evidence="1" type="ORF">M8C21_002704</name>
</gene>
<keyword evidence="2" id="KW-1185">Reference proteome</keyword>
<accession>A0AAD5BW62</accession>
<name>A0AAD5BW62_AMBAR</name>
<evidence type="ECO:0000313" key="1">
    <source>
        <dbReference type="EMBL" id="KAI7730552.1"/>
    </source>
</evidence>
<organism evidence="1 2">
    <name type="scientific">Ambrosia artemisiifolia</name>
    <name type="common">Common ragweed</name>
    <dbReference type="NCBI Taxonomy" id="4212"/>
    <lineage>
        <taxon>Eukaryota</taxon>
        <taxon>Viridiplantae</taxon>
        <taxon>Streptophyta</taxon>
        <taxon>Embryophyta</taxon>
        <taxon>Tracheophyta</taxon>
        <taxon>Spermatophyta</taxon>
        <taxon>Magnoliopsida</taxon>
        <taxon>eudicotyledons</taxon>
        <taxon>Gunneridae</taxon>
        <taxon>Pentapetalae</taxon>
        <taxon>asterids</taxon>
        <taxon>campanulids</taxon>
        <taxon>Asterales</taxon>
        <taxon>Asteraceae</taxon>
        <taxon>Asteroideae</taxon>
        <taxon>Heliantheae alliance</taxon>
        <taxon>Heliantheae</taxon>
        <taxon>Ambrosia</taxon>
    </lineage>
</organism>
<proteinExistence type="predicted"/>
<comment type="caution">
    <text evidence="1">The sequence shown here is derived from an EMBL/GenBank/DDBJ whole genome shotgun (WGS) entry which is preliminary data.</text>
</comment>
<dbReference type="Proteomes" id="UP001206925">
    <property type="component" value="Unassembled WGS sequence"/>
</dbReference>
<sequence length="122" mass="13740">MSCLWVIRSMRTRRRGGFSTVATTSASSDDAFEKRKMSVRFKANLCGRNLITGNGTTGRRFDLDFITLSKTTICQTQVSIVGQGILIMYQITCHQLTIEFRKARESQGCGTCYKRKCSCEAF</sequence>
<dbReference type="AlphaFoldDB" id="A0AAD5BW62"/>
<dbReference type="EMBL" id="JAMZMK010010732">
    <property type="protein sequence ID" value="KAI7730552.1"/>
    <property type="molecule type" value="Genomic_DNA"/>
</dbReference>